<accession>A0A543AS29</accession>
<feature type="compositionally biased region" description="Low complexity" evidence="1">
    <location>
        <begin position="283"/>
        <end position="294"/>
    </location>
</feature>
<gene>
    <name evidence="2" type="ORF">FB566_0854</name>
</gene>
<evidence type="ECO:0000256" key="1">
    <source>
        <dbReference type="SAM" id="MobiDB-lite"/>
    </source>
</evidence>
<proteinExistence type="predicted"/>
<dbReference type="Proteomes" id="UP000317043">
    <property type="component" value="Unassembled WGS sequence"/>
</dbReference>
<name>A0A543AS29_9ACTN</name>
<feature type="region of interest" description="Disordered" evidence="1">
    <location>
        <begin position="216"/>
        <end position="432"/>
    </location>
</feature>
<keyword evidence="3" id="KW-1185">Reference proteome</keyword>
<protein>
    <submittedName>
        <fullName evidence="2">Uncharacterized protein</fullName>
    </submittedName>
</protein>
<feature type="compositionally biased region" description="Polar residues" evidence="1">
    <location>
        <begin position="266"/>
        <end position="280"/>
    </location>
</feature>
<dbReference type="InParanoid" id="A0A543AS29"/>
<evidence type="ECO:0000313" key="2">
    <source>
        <dbReference type="EMBL" id="TQL75356.1"/>
    </source>
</evidence>
<dbReference type="EMBL" id="VFOW01000001">
    <property type="protein sequence ID" value="TQL75356.1"/>
    <property type="molecule type" value="Genomic_DNA"/>
</dbReference>
<evidence type="ECO:0000313" key="3">
    <source>
        <dbReference type="Proteomes" id="UP000317043"/>
    </source>
</evidence>
<organism evidence="2 3">
    <name type="scientific">Stackebrandtia endophytica</name>
    <dbReference type="NCBI Taxonomy" id="1496996"/>
    <lineage>
        <taxon>Bacteria</taxon>
        <taxon>Bacillati</taxon>
        <taxon>Actinomycetota</taxon>
        <taxon>Actinomycetes</taxon>
        <taxon>Glycomycetales</taxon>
        <taxon>Glycomycetaceae</taxon>
        <taxon>Stackebrandtia</taxon>
    </lineage>
</organism>
<sequence length="514" mass="54819">MTWDMTEYAQLTLDDIYHLSAVDADHAWEIDEQANAIAALNRRTEEGLEKLRQAGNSLNEEDWQGFGAVFKGASASVTIRTQARLIGSVDKGHLALNGQPGVFSNLAQSVRDNHLRLEALRTQRDGWLDELQHNPSSPRVREEFAAETGGWAKDHPTALKQAIHDTYDRQARQQMQFSADSYLSQVESLPAVAPYEGPRTPRAGSAESHVGVFTEEASVSGPTLASALPPPPPPGTATTIVPPTSPAGTWTPGMPPVLGPIPATSERLSLQFGPTVTTPVPHSGSTPGLGTTGSVAGDYYTPNRATTQPVIGGQIRPPTPSRLPISATERGLSRPVIGGRTTTTTNGKRASRPVFGTVRPGSPVSSNRSAPGARRLASAPRPVIRESPRPGTRATQSTPQPQVGKVIRGRTETPPPVGARFAHSPRITHGGSDELNRQVIRGSRPKSDTAEEPVMTEPASTPAINDIDWLTSFNVVPPVIGGKRPKPEPYDHGPIATAYNLGHRGHVGAETDKP</sequence>
<dbReference type="AlphaFoldDB" id="A0A543AS29"/>
<feature type="region of interest" description="Disordered" evidence="1">
    <location>
        <begin position="483"/>
        <end position="514"/>
    </location>
</feature>
<comment type="caution">
    <text evidence="2">The sequence shown here is derived from an EMBL/GenBank/DDBJ whole genome shotgun (WGS) entry which is preliminary data.</text>
</comment>
<reference evidence="2 3" key="1">
    <citation type="submission" date="2019-06" db="EMBL/GenBank/DDBJ databases">
        <title>Sequencing the genomes of 1000 actinobacteria strains.</title>
        <authorList>
            <person name="Klenk H.-P."/>
        </authorList>
    </citation>
    <scope>NUCLEOTIDE SEQUENCE [LARGE SCALE GENOMIC DNA]</scope>
    <source>
        <strain evidence="2 3">DSM 45928</strain>
    </source>
</reference>